<evidence type="ECO:0000256" key="9">
    <source>
        <dbReference type="ARBA" id="ARBA00023136"/>
    </source>
</evidence>
<comment type="cofactor">
    <cofactor evidence="10">
        <name>FMN</name>
        <dbReference type="ChEBI" id="CHEBI:58210"/>
    </cofactor>
</comment>
<feature type="transmembrane region" description="Helical" evidence="10">
    <location>
        <begin position="232"/>
        <end position="252"/>
    </location>
</feature>
<evidence type="ECO:0000256" key="4">
    <source>
        <dbReference type="ARBA" id="ARBA00022643"/>
    </source>
</evidence>
<evidence type="ECO:0000256" key="3">
    <source>
        <dbReference type="ARBA" id="ARBA00022630"/>
    </source>
</evidence>
<feature type="transmembrane region" description="Helical" evidence="10">
    <location>
        <begin position="45"/>
        <end position="65"/>
    </location>
</feature>
<name>A0ABY6BB32_9GAMM</name>
<dbReference type="Proteomes" id="UP001064632">
    <property type="component" value="Chromosome"/>
</dbReference>
<dbReference type="EC" id="7.-.-.-" evidence="10"/>
<dbReference type="InterPro" id="IPR004338">
    <property type="entry name" value="NqrB/RnfD"/>
</dbReference>
<keyword evidence="10" id="KW-0997">Cell inner membrane</keyword>
<comment type="subcellular location">
    <subcellularLocation>
        <location evidence="10">Cell inner membrane</location>
        <topology evidence="10">Multi-pass membrane protein</topology>
    </subcellularLocation>
</comment>
<keyword evidence="2 10" id="KW-0597">Phosphoprotein</keyword>
<feature type="transmembrane region" description="Helical" evidence="10">
    <location>
        <begin position="77"/>
        <end position="98"/>
    </location>
</feature>
<evidence type="ECO:0000313" key="12">
    <source>
        <dbReference type="Proteomes" id="UP001064632"/>
    </source>
</evidence>
<evidence type="ECO:0000256" key="2">
    <source>
        <dbReference type="ARBA" id="ARBA00022553"/>
    </source>
</evidence>
<keyword evidence="1 10" id="KW-0813">Transport</keyword>
<dbReference type="HAMAP" id="MF_00462">
    <property type="entry name" value="RsxD_RnfD"/>
    <property type="match status" value="1"/>
</dbReference>
<keyword evidence="9 10" id="KW-0472">Membrane</keyword>
<feature type="transmembrane region" description="Helical" evidence="10">
    <location>
        <begin position="118"/>
        <end position="136"/>
    </location>
</feature>
<dbReference type="NCBIfam" id="TIGR01946">
    <property type="entry name" value="rnfD"/>
    <property type="match status" value="1"/>
</dbReference>
<comment type="subunit">
    <text evidence="10">The complex is composed of six subunits: RnfA, RnfB, RnfC, RnfD, RnfE and RnfG.</text>
</comment>
<protein>
    <recommendedName>
        <fullName evidence="10">Ion-translocating oxidoreductase complex subunit D</fullName>
        <ecNumber evidence="10">7.-.-.-</ecNumber>
    </recommendedName>
    <alternativeName>
        <fullName evidence="10">Rnf electron transport complex subunit D</fullName>
    </alternativeName>
</protein>
<keyword evidence="3 10" id="KW-0285">Flavoprotein</keyword>
<keyword evidence="4 10" id="KW-0288">FMN</keyword>
<evidence type="ECO:0000313" key="11">
    <source>
        <dbReference type="EMBL" id="UXI67266.1"/>
    </source>
</evidence>
<comment type="function">
    <text evidence="10">Part of a membrane-bound complex that couples electron transfer with translocation of ions across the membrane.</text>
</comment>
<keyword evidence="7 10" id="KW-0249">Electron transport</keyword>
<gene>
    <name evidence="10" type="primary">rnfD</name>
    <name evidence="11" type="ORF">N4264_21385</name>
</gene>
<evidence type="ECO:0000256" key="10">
    <source>
        <dbReference type="HAMAP-Rule" id="MF_00462"/>
    </source>
</evidence>
<keyword evidence="12" id="KW-1185">Reference proteome</keyword>
<keyword evidence="5 10" id="KW-0812">Transmembrane</keyword>
<evidence type="ECO:0000256" key="7">
    <source>
        <dbReference type="ARBA" id="ARBA00022982"/>
    </source>
</evidence>
<feature type="transmembrane region" description="Helical" evidence="10">
    <location>
        <begin position="289"/>
        <end position="308"/>
    </location>
</feature>
<feature type="modified residue" description="FMN phosphoryl threonine" evidence="10">
    <location>
        <position position="178"/>
    </location>
</feature>
<dbReference type="EMBL" id="CP104694">
    <property type="protein sequence ID" value="UXI67266.1"/>
    <property type="molecule type" value="Genomic_DNA"/>
</dbReference>
<organism evidence="11 12">
    <name type="scientific">Tahibacter amnicola</name>
    <dbReference type="NCBI Taxonomy" id="2976241"/>
    <lineage>
        <taxon>Bacteria</taxon>
        <taxon>Pseudomonadati</taxon>
        <taxon>Pseudomonadota</taxon>
        <taxon>Gammaproteobacteria</taxon>
        <taxon>Lysobacterales</taxon>
        <taxon>Rhodanobacteraceae</taxon>
        <taxon>Tahibacter</taxon>
    </lineage>
</organism>
<feature type="transmembrane region" description="Helical" evidence="10">
    <location>
        <begin position="258"/>
        <end position="277"/>
    </location>
</feature>
<keyword evidence="10" id="KW-1003">Cell membrane</keyword>
<comment type="caution">
    <text evidence="10">Lacks conserved residue(s) required for the propagation of feature annotation.</text>
</comment>
<dbReference type="InterPro" id="IPR011303">
    <property type="entry name" value="RnfD_bac"/>
</dbReference>
<reference evidence="11" key="1">
    <citation type="submission" date="2022-09" db="EMBL/GenBank/DDBJ databases">
        <title>Tahibacter sp. nov., isolated from a fresh water.</title>
        <authorList>
            <person name="Baek J.H."/>
            <person name="Lee J.K."/>
            <person name="Kim J.M."/>
            <person name="Jeon C.O."/>
        </authorList>
    </citation>
    <scope>NUCLEOTIDE SEQUENCE</scope>
    <source>
        <strain evidence="11">W38</strain>
    </source>
</reference>
<comment type="similarity">
    <text evidence="10">Belongs to the NqrB/RnfD family.</text>
</comment>
<keyword evidence="6 10" id="KW-1278">Translocase</keyword>
<dbReference type="PANTHER" id="PTHR30578:SF0">
    <property type="entry name" value="ION-TRANSLOCATING OXIDOREDUCTASE COMPLEX SUBUNIT D"/>
    <property type="match status" value="1"/>
</dbReference>
<accession>A0ABY6BB32</accession>
<sequence length="343" mass="36702">MRTFPVHGGPHLSPPRHVRHVMVDVLLALVPGIAAHVWFFGVGVLVQLILAAGFAIAIEAVALRWRGLPVRRIGGDPSVLVTAALFALCLPPLAPWWISLAGMLAAVVLARHAYGGMGYNLFNPAMVGYAVVLISFPREVSGWIAAGTQALDPLDVIRTILAGDLPAPLRWDTISSATPLDTVKSLAARGHMIGEIRHDPQFGDFGGRGWEWIANAYALGGLYLLWRGVIRWQVPVAVIGSVIAVSAPLWLLDADVHPMPLQHVFSGGLMLAAWFIATDPVTGCASPRGRLLFGIGVGVLTLVIRRWGSYPDGVAFAVLLMNGAAPLIDRYTRPRVFGTGSHA</sequence>
<dbReference type="Pfam" id="PF03116">
    <property type="entry name" value="NQR2_RnfD_RnfE"/>
    <property type="match status" value="1"/>
</dbReference>
<dbReference type="PANTHER" id="PTHR30578">
    <property type="entry name" value="ELECTRON TRANSPORT COMPLEX PROTEIN RNFD"/>
    <property type="match status" value="1"/>
</dbReference>
<evidence type="ECO:0000256" key="1">
    <source>
        <dbReference type="ARBA" id="ARBA00022448"/>
    </source>
</evidence>
<dbReference type="RefSeq" id="WP_261694243.1">
    <property type="nucleotide sequence ID" value="NZ_CP104694.1"/>
</dbReference>
<evidence type="ECO:0000256" key="6">
    <source>
        <dbReference type="ARBA" id="ARBA00022967"/>
    </source>
</evidence>
<proteinExistence type="inferred from homology"/>
<evidence type="ECO:0000256" key="5">
    <source>
        <dbReference type="ARBA" id="ARBA00022692"/>
    </source>
</evidence>
<keyword evidence="8 10" id="KW-1133">Transmembrane helix</keyword>
<evidence type="ECO:0000256" key="8">
    <source>
        <dbReference type="ARBA" id="ARBA00022989"/>
    </source>
</evidence>